<dbReference type="SUPFAM" id="SSF52058">
    <property type="entry name" value="L domain-like"/>
    <property type="match status" value="1"/>
</dbReference>
<dbReference type="InterPro" id="IPR027417">
    <property type="entry name" value="P-loop_NTPase"/>
</dbReference>
<feature type="region of interest" description="Disordered" evidence="6">
    <location>
        <begin position="1635"/>
        <end position="1660"/>
    </location>
</feature>
<keyword evidence="5" id="KW-0175">Coiled coil</keyword>
<dbReference type="CDD" id="cd01983">
    <property type="entry name" value="SIMIBI"/>
    <property type="match status" value="1"/>
</dbReference>
<feature type="domain" description="AAA+ ATPase" evidence="7">
    <location>
        <begin position="165"/>
        <end position="319"/>
    </location>
</feature>
<evidence type="ECO:0000259" key="7">
    <source>
        <dbReference type="SMART" id="SM00382"/>
    </source>
</evidence>
<dbReference type="InterPro" id="IPR032675">
    <property type="entry name" value="LRR_dom_sf"/>
</dbReference>
<evidence type="ECO:0000256" key="4">
    <source>
        <dbReference type="ARBA" id="ARBA00022840"/>
    </source>
</evidence>
<dbReference type="FunFam" id="3.40.50.300:FF:001091">
    <property type="entry name" value="Probable disease resistance protein At1g61300"/>
    <property type="match status" value="1"/>
</dbReference>
<gene>
    <name evidence="9" type="primary">LOC113851230</name>
</gene>
<dbReference type="PANTHER" id="PTHR33463:SF105">
    <property type="entry name" value="AND NB-ARC DOMAIN DISEASE RESISTANCE PROTEIN, PUTATIVE-RELATED"/>
    <property type="match status" value="1"/>
</dbReference>
<name>A0A8B8K390_ABRPR</name>
<feature type="compositionally biased region" description="Polar residues" evidence="6">
    <location>
        <begin position="1639"/>
        <end position="1654"/>
    </location>
</feature>
<comment type="similarity">
    <text evidence="1">Belongs to the disease resistance NB-LRR family.</text>
</comment>
<dbReference type="SUPFAM" id="SSF52540">
    <property type="entry name" value="P-loop containing nucleoside triphosphate hydrolases"/>
    <property type="match status" value="1"/>
</dbReference>
<keyword evidence="8" id="KW-1185">Reference proteome</keyword>
<dbReference type="KEGG" id="aprc:113851230"/>
<dbReference type="GO" id="GO:0043531">
    <property type="term" value="F:ADP binding"/>
    <property type="evidence" value="ECO:0007669"/>
    <property type="project" value="InterPro"/>
</dbReference>
<dbReference type="Pfam" id="PF00931">
    <property type="entry name" value="NB-ARC"/>
    <property type="match status" value="1"/>
</dbReference>
<keyword evidence="2" id="KW-0547">Nucleotide-binding</keyword>
<feature type="compositionally biased region" description="Basic and acidic residues" evidence="6">
    <location>
        <begin position="1712"/>
        <end position="1723"/>
    </location>
</feature>
<protein>
    <submittedName>
        <fullName evidence="9">Uncharacterized protein LOC113851230</fullName>
    </submittedName>
</protein>
<keyword evidence="4" id="KW-0067">ATP-binding</keyword>
<feature type="compositionally biased region" description="Low complexity" evidence="6">
    <location>
        <begin position="1693"/>
        <end position="1706"/>
    </location>
</feature>
<evidence type="ECO:0000256" key="6">
    <source>
        <dbReference type="SAM" id="MobiDB-lite"/>
    </source>
</evidence>
<evidence type="ECO:0000256" key="1">
    <source>
        <dbReference type="ARBA" id="ARBA00008894"/>
    </source>
</evidence>
<feature type="coiled-coil region" evidence="5">
    <location>
        <begin position="34"/>
        <end position="82"/>
    </location>
</feature>
<evidence type="ECO:0000313" key="9">
    <source>
        <dbReference type="RefSeq" id="XP_027337503.1"/>
    </source>
</evidence>
<sequence length="1983" mass="225323">MEGIAFDWGKRIVENLVNNALAESRYICCFTCIVEDFEKEKETLKAKRTTVEQYVKLANRRAEDIRRDVVVWQEQADKLIEEDTKTKEQTCLFGWCPNCKWRYNRGKELTNKALEMKRLMQSNFESVGITPNLPDVEYHSSHDYIAFKSRELKYKELSDALIDYSSYIIGLQGMGGTGKTTLAKELGKELKQSKQFDLVIDTTVSYTSDIKKIQDDIAAPLGLDLKNYNESERPRILWSRLTSGEKILLILDDMWGHVNLEEIGIPDSDSHKGCRILLTTRNLWVCKSQGCEKIIQLELLSEEDAWILFKKHAGISDSSSKRLVDKGRKIAKECKGLPVAIAAIGSSLKGQQHQEEWNAALKSLLKFVPMHGVDENMAPIYKCLRYSYDNMNNESAKRLFLLCSMFKEDEELSIEILTRFGIGAGLFGEIDEKYDDARSQVVVAKNKLIDSCLLLKGGEGRVKMHDLVREVALLIANKEIQVVNVSNKNQKSLIEREKNIKYLLCDGKCMDVFSCKFDGSKLKILTIYMDDKGEDSMEVPNSFFENMTGLQVLCLSNKSLLRETLSLSLSIQSLMNIRSLVLERFKLGDISFLGNLKSLETLDLVRCFIDELASEIEKLEKLRLLKLDRCEIRRNGSFEVIERCLSLEELYITVDPISKVDSAAIYQIRNIPILQRYCLTNRYVFEKNDSMLKCVHFSEINALFSETATFKYLVQTAEILDLRGIEGRWKNLIPEIVPIDKGMKDLSHLDLTSFSKLQCLIDTRLVYSQEQIVFPKLVVLTLKNMDDLRELCNGPIPFHLLKSLERLFVFNCHLLQSILFKGKLNLCNVKTMRLSNCPRLESLFQLSTSQSLVLLEELEIHDCEQLKHIITEEEIIDGMNDNKSGGSMFPNLKTLDIMECPELEVILPFISDQDLPLLEAINIYDCDELKYIFGQYQHQHESQGLVKDVVLHSLKEMELSGLPNFIDIFPECHHPMCSSVKKIYSRNGSKAQKQLNPIKGSITPWMHICCYAHKYRHKLRNATSTKSSLVSKDQSQDDSVSSVLDSNTLQLWRSAQCLSKQSQILRNIKELVLQYLSKIEFIFSLSIAPTMLVETLRIRHCDELKFIIIDIGDDRGGNDWSIVFPKLKELYVKGCEKLEYIFGNYPDNHKNQNEIHFHLPVLECLKFRFLPNLIGMCLENYHPRVSSLTVFELNECPNFTIKSIGDLTVHSDPSQLDGNLIKDLSEHMKHFSTLGDLQVHNSKAENIFCFSEIIVQPINLGLHSIQLSNLSQMTYLFVGPENSFTLQNLTKLNIVRCEKLEIIFPASVSRCLPHLHDLIIDECKELKQIIEEDVGNSKMSNYLTLRTCFPKLAVLVVKKCNKLKCIFPISKFRELPMLEILMIKEALELKEVFRCKKGDHKVELPNLKMVLLVELPSLNQDIQFHAIEHSLVQNCPKFALTSTLTMDSLKLAVDEVFGMDWFIKIMLQNMIRELEDSGTQYANNENLVVNNSSIEPEVLAASKHELTSSQVNENQSIQADQDEYMQQGNDIKSNEFISVETKGKPTLEVEHDFVEKVNALEIPITTISPTNLANAKTSPLDITPQKTYSYEFLDEQPMGEHSSMKERQPLGKTEIIFEVPQGNNGMQPPNYYLKDRENQSTQGDSMSGKNTTATPLMKSETRNRALGTLVSPLQKGIKRNVEEGTTSANFKSITSSTRSELVSSSLGQSVASKEETYRHEHGDGQMTIPSILGVTTEPPYAQETSETVVALTNCHDPVSLNGDASMKVSSIVEELFLNNDGIGVSDSKPFPSIPSHVVSKSLSMPFDGSPSQNMDDVSFASLVKSELEQLVSNKYLASENMTLLTEFLAKHPSLRLKDNALSNKYKGYAYTCLAELLKFLQIHSVLDVLESKHSNFMELMQDMRSFSFDKNWLDGVERRALFPSLKASEDALQKLLDSKRILTQHVKDLKHQVASSEAVLESIIQQEAQVLEARASLSAPLGY</sequence>
<proteinExistence type="inferred from homology"/>
<dbReference type="Proteomes" id="UP000694853">
    <property type="component" value="Unplaced"/>
</dbReference>
<dbReference type="InterPro" id="IPR042197">
    <property type="entry name" value="Apaf_helical"/>
</dbReference>
<dbReference type="Gene3D" id="3.40.50.300">
    <property type="entry name" value="P-loop containing nucleotide triphosphate hydrolases"/>
    <property type="match status" value="1"/>
</dbReference>
<keyword evidence="3" id="KW-0611">Plant defense</keyword>
<dbReference type="PRINTS" id="PR00364">
    <property type="entry name" value="DISEASERSIST"/>
</dbReference>
<feature type="region of interest" description="Disordered" evidence="6">
    <location>
        <begin position="1693"/>
        <end position="1731"/>
    </location>
</feature>
<dbReference type="InterPro" id="IPR002182">
    <property type="entry name" value="NB-ARC"/>
</dbReference>
<dbReference type="OrthoDB" id="1430868at2759"/>
<dbReference type="RefSeq" id="XP_027337503.1">
    <property type="nucleotide sequence ID" value="XM_027481702.1"/>
</dbReference>
<dbReference type="PANTHER" id="PTHR33463">
    <property type="entry name" value="NB-ARC DOMAIN-CONTAINING PROTEIN-RELATED"/>
    <property type="match status" value="1"/>
</dbReference>
<dbReference type="Gene3D" id="1.10.8.430">
    <property type="entry name" value="Helical domain of apoptotic protease-activating factors"/>
    <property type="match status" value="1"/>
</dbReference>
<dbReference type="GeneID" id="113851230"/>
<dbReference type="InterPro" id="IPR050905">
    <property type="entry name" value="Plant_NBS-LRR"/>
</dbReference>
<dbReference type="SMART" id="SM00382">
    <property type="entry name" value="AAA"/>
    <property type="match status" value="1"/>
</dbReference>
<reference evidence="9" key="2">
    <citation type="submission" date="2025-08" db="UniProtKB">
        <authorList>
            <consortium name="RefSeq"/>
        </authorList>
    </citation>
    <scope>IDENTIFICATION</scope>
    <source>
        <tissue evidence="9">Young leaves</tissue>
    </source>
</reference>
<accession>A0A8B8K390</accession>
<evidence type="ECO:0000256" key="3">
    <source>
        <dbReference type="ARBA" id="ARBA00022821"/>
    </source>
</evidence>
<dbReference type="SUPFAM" id="SSF52047">
    <property type="entry name" value="RNI-like"/>
    <property type="match status" value="1"/>
</dbReference>
<dbReference type="Gene3D" id="3.80.10.10">
    <property type="entry name" value="Ribonuclease Inhibitor"/>
    <property type="match status" value="3"/>
</dbReference>
<dbReference type="Pfam" id="PF23247">
    <property type="entry name" value="LRR_RPS2"/>
    <property type="match status" value="2"/>
</dbReference>
<reference evidence="8" key="1">
    <citation type="journal article" date="2019" name="Toxins">
        <title>Detection of Abrin-Like and Prepropulchellin-Like Toxin Genes and Transcripts Using Whole Genome Sequencing and Full-Length Transcript Sequencing of Abrus precatorius.</title>
        <authorList>
            <person name="Hovde B.T."/>
            <person name="Daligault H.E."/>
            <person name="Hanschen E.R."/>
            <person name="Kunde Y.A."/>
            <person name="Johnson M.B."/>
            <person name="Starkenburg S.R."/>
            <person name="Johnson S.L."/>
        </authorList>
    </citation>
    <scope>NUCLEOTIDE SEQUENCE [LARGE SCALE GENOMIC DNA]</scope>
</reference>
<organism evidence="8 9">
    <name type="scientific">Abrus precatorius</name>
    <name type="common">Indian licorice</name>
    <name type="synonym">Glycine abrus</name>
    <dbReference type="NCBI Taxonomy" id="3816"/>
    <lineage>
        <taxon>Eukaryota</taxon>
        <taxon>Viridiplantae</taxon>
        <taxon>Streptophyta</taxon>
        <taxon>Embryophyta</taxon>
        <taxon>Tracheophyta</taxon>
        <taxon>Spermatophyta</taxon>
        <taxon>Magnoliopsida</taxon>
        <taxon>eudicotyledons</taxon>
        <taxon>Gunneridae</taxon>
        <taxon>Pentapetalae</taxon>
        <taxon>rosids</taxon>
        <taxon>fabids</taxon>
        <taxon>Fabales</taxon>
        <taxon>Fabaceae</taxon>
        <taxon>Papilionoideae</taxon>
        <taxon>50 kb inversion clade</taxon>
        <taxon>NPAAA clade</taxon>
        <taxon>indigoferoid/millettioid clade</taxon>
        <taxon>Abreae</taxon>
        <taxon>Abrus</taxon>
    </lineage>
</organism>
<dbReference type="InterPro" id="IPR057135">
    <property type="entry name" value="At4g27190-like_LRR"/>
</dbReference>
<evidence type="ECO:0000313" key="8">
    <source>
        <dbReference type="Proteomes" id="UP000694853"/>
    </source>
</evidence>
<evidence type="ECO:0000256" key="2">
    <source>
        <dbReference type="ARBA" id="ARBA00022741"/>
    </source>
</evidence>
<dbReference type="GO" id="GO:0006952">
    <property type="term" value="P:defense response"/>
    <property type="evidence" value="ECO:0007669"/>
    <property type="project" value="UniProtKB-KW"/>
</dbReference>
<dbReference type="InterPro" id="IPR003593">
    <property type="entry name" value="AAA+_ATPase"/>
</dbReference>
<evidence type="ECO:0000256" key="5">
    <source>
        <dbReference type="SAM" id="Coils"/>
    </source>
</evidence>
<dbReference type="GO" id="GO:0005524">
    <property type="term" value="F:ATP binding"/>
    <property type="evidence" value="ECO:0007669"/>
    <property type="project" value="UniProtKB-KW"/>
</dbReference>